<gene>
    <name evidence="2" type="ORF">E6H04_01935</name>
</gene>
<reference evidence="2 3" key="1">
    <citation type="journal article" date="2019" name="Nat. Microbiol.">
        <title>Mediterranean grassland soil C-N compound turnover is dependent on rainfall and depth, and is mediated by genomically divergent microorganisms.</title>
        <authorList>
            <person name="Diamond S."/>
            <person name="Andeer P.F."/>
            <person name="Li Z."/>
            <person name="Crits-Christoph A."/>
            <person name="Burstein D."/>
            <person name="Anantharaman K."/>
            <person name="Lane K.R."/>
            <person name="Thomas B.C."/>
            <person name="Pan C."/>
            <person name="Northen T.R."/>
            <person name="Banfield J.F."/>
        </authorList>
    </citation>
    <scope>NUCLEOTIDE SEQUENCE [LARGE SCALE GENOMIC DNA]</scope>
    <source>
        <strain evidence="2">NP_7</strain>
    </source>
</reference>
<evidence type="ECO:0000313" key="2">
    <source>
        <dbReference type="EMBL" id="TMI84034.1"/>
    </source>
</evidence>
<name>A0A537JKK7_9BACT</name>
<protein>
    <submittedName>
        <fullName evidence="2">HEPN domain-containing protein</fullName>
    </submittedName>
</protein>
<feature type="domain" description="HEPN" evidence="1">
    <location>
        <begin position="24"/>
        <end position="139"/>
    </location>
</feature>
<comment type="caution">
    <text evidence="2">The sequence shown here is derived from an EMBL/GenBank/DDBJ whole genome shotgun (WGS) entry which is preliminary data.</text>
</comment>
<organism evidence="2 3">
    <name type="scientific">Candidatus Segetimicrobium genomatis</name>
    <dbReference type="NCBI Taxonomy" id="2569760"/>
    <lineage>
        <taxon>Bacteria</taxon>
        <taxon>Bacillati</taxon>
        <taxon>Candidatus Sysuimicrobiota</taxon>
        <taxon>Candidatus Sysuimicrobiia</taxon>
        <taxon>Candidatus Sysuimicrobiales</taxon>
        <taxon>Candidatus Segetimicrobiaceae</taxon>
        <taxon>Candidatus Segetimicrobium</taxon>
    </lineage>
</organism>
<evidence type="ECO:0000259" key="1">
    <source>
        <dbReference type="Pfam" id="PF05168"/>
    </source>
</evidence>
<dbReference type="Gene3D" id="1.20.120.330">
    <property type="entry name" value="Nucleotidyltransferases domain 2"/>
    <property type="match status" value="1"/>
</dbReference>
<dbReference type="InterPro" id="IPR007842">
    <property type="entry name" value="HEPN_dom"/>
</dbReference>
<dbReference type="Pfam" id="PF05168">
    <property type="entry name" value="HEPN"/>
    <property type="match status" value="1"/>
</dbReference>
<sequence>MNKSRQPKAATIPVRSVSRAQASNYLRKAEQHLAESLEALSAERWDTAVLLAIHAAIAGMDAACVATAGVRSASQAHSDQPRLVRQLLPDNEHVQRATTQLEALIDRKNTVEYEARRCRPEDAQVSTRQAQRVVEWVRSVVT</sequence>
<dbReference type="AlphaFoldDB" id="A0A537JKK7"/>
<dbReference type="EMBL" id="VBAO01000050">
    <property type="protein sequence ID" value="TMI84034.1"/>
    <property type="molecule type" value="Genomic_DNA"/>
</dbReference>
<accession>A0A537JKK7</accession>
<evidence type="ECO:0000313" key="3">
    <source>
        <dbReference type="Proteomes" id="UP000320048"/>
    </source>
</evidence>
<dbReference type="Proteomes" id="UP000320048">
    <property type="component" value="Unassembled WGS sequence"/>
</dbReference>
<proteinExistence type="predicted"/>